<dbReference type="eggNOG" id="ENOG502RR34">
    <property type="taxonomic scope" value="Eukaryota"/>
</dbReference>
<proteinExistence type="predicted"/>
<dbReference type="InterPro" id="IPR052523">
    <property type="entry name" value="Trichothecene_AcTrans"/>
</dbReference>
<dbReference type="SUPFAM" id="SSF55729">
    <property type="entry name" value="Acyl-CoA N-acyltransferases (Nat)"/>
    <property type="match status" value="1"/>
</dbReference>
<organism evidence="2 3">
    <name type="scientific">Stereum hirsutum (strain FP-91666)</name>
    <name type="common">White-rot fungus</name>
    <dbReference type="NCBI Taxonomy" id="721885"/>
    <lineage>
        <taxon>Eukaryota</taxon>
        <taxon>Fungi</taxon>
        <taxon>Dikarya</taxon>
        <taxon>Basidiomycota</taxon>
        <taxon>Agaricomycotina</taxon>
        <taxon>Agaricomycetes</taxon>
        <taxon>Russulales</taxon>
        <taxon>Stereaceae</taxon>
        <taxon>Stereum</taxon>
    </lineage>
</organism>
<accession>R7RZ09</accession>
<evidence type="ECO:0000313" key="2">
    <source>
        <dbReference type="EMBL" id="EIM79542.1"/>
    </source>
</evidence>
<feature type="domain" description="N-acetyltransferase" evidence="1">
    <location>
        <begin position="100"/>
        <end position="242"/>
    </location>
</feature>
<dbReference type="AlphaFoldDB" id="R7RZ09"/>
<dbReference type="PANTHER" id="PTHR42791:SF1">
    <property type="entry name" value="N-ACETYLTRANSFERASE DOMAIN-CONTAINING PROTEIN"/>
    <property type="match status" value="1"/>
</dbReference>
<dbReference type="RefSeq" id="XP_007311338.1">
    <property type="nucleotide sequence ID" value="XM_007311276.1"/>
</dbReference>
<dbReference type="Pfam" id="PF13508">
    <property type="entry name" value="Acetyltransf_7"/>
    <property type="match status" value="1"/>
</dbReference>
<dbReference type="OrthoDB" id="61113at2759"/>
<dbReference type="InterPro" id="IPR000182">
    <property type="entry name" value="GNAT_dom"/>
</dbReference>
<reference evidence="3" key="1">
    <citation type="journal article" date="2012" name="Science">
        <title>The Paleozoic origin of enzymatic lignin decomposition reconstructed from 31 fungal genomes.</title>
        <authorList>
            <person name="Floudas D."/>
            <person name="Binder M."/>
            <person name="Riley R."/>
            <person name="Barry K."/>
            <person name="Blanchette R.A."/>
            <person name="Henrissat B."/>
            <person name="Martinez A.T."/>
            <person name="Otillar R."/>
            <person name="Spatafora J.W."/>
            <person name="Yadav J.S."/>
            <person name="Aerts A."/>
            <person name="Benoit I."/>
            <person name="Boyd A."/>
            <person name="Carlson A."/>
            <person name="Copeland A."/>
            <person name="Coutinho P.M."/>
            <person name="de Vries R.P."/>
            <person name="Ferreira P."/>
            <person name="Findley K."/>
            <person name="Foster B."/>
            <person name="Gaskell J."/>
            <person name="Glotzer D."/>
            <person name="Gorecki P."/>
            <person name="Heitman J."/>
            <person name="Hesse C."/>
            <person name="Hori C."/>
            <person name="Igarashi K."/>
            <person name="Jurgens J.A."/>
            <person name="Kallen N."/>
            <person name="Kersten P."/>
            <person name="Kohler A."/>
            <person name="Kuees U."/>
            <person name="Kumar T.K.A."/>
            <person name="Kuo A."/>
            <person name="LaButti K."/>
            <person name="Larrondo L.F."/>
            <person name="Lindquist E."/>
            <person name="Ling A."/>
            <person name="Lombard V."/>
            <person name="Lucas S."/>
            <person name="Lundell T."/>
            <person name="Martin R."/>
            <person name="McLaughlin D.J."/>
            <person name="Morgenstern I."/>
            <person name="Morin E."/>
            <person name="Murat C."/>
            <person name="Nagy L.G."/>
            <person name="Nolan M."/>
            <person name="Ohm R.A."/>
            <person name="Patyshakuliyeva A."/>
            <person name="Rokas A."/>
            <person name="Ruiz-Duenas F.J."/>
            <person name="Sabat G."/>
            <person name="Salamov A."/>
            <person name="Samejima M."/>
            <person name="Schmutz J."/>
            <person name="Slot J.C."/>
            <person name="St John F."/>
            <person name="Stenlid J."/>
            <person name="Sun H."/>
            <person name="Sun S."/>
            <person name="Syed K."/>
            <person name="Tsang A."/>
            <person name="Wiebenga A."/>
            <person name="Young D."/>
            <person name="Pisabarro A."/>
            <person name="Eastwood D.C."/>
            <person name="Martin F."/>
            <person name="Cullen D."/>
            <person name="Grigoriev I.V."/>
            <person name="Hibbett D.S."/>
        </authorList>
    </citation>
    <scope>NUCLEOTIDE SEQUENCE [LARGE SCALE GENOMIC DNA]</scope>
    <source>
        <strain evidence="3">FP-91666</strain>
    </source>
</reference>
<dbReference type="Proteomes" id="UP000053927">
    <property type="component" value="Unassembled WGS sequence"/>
</dbReference>
<evidence type="ECO:0000313" key="3">
    <source>
        <dbReference type="Proteomes" id="UP000053927"/>
    </source>
</evidence>
<dbReference type="PROSITE" id="PS51186">
    <property type="entry name" value="GNAT"/>
    <property type="match status" value="1"/>
</dbReference>
<protein>
    <recommendedName>
        <fullName evidence="1">N-acetyltransferase domain-containing protein</fullName>
    </recommendedName>
</protein>
<dbReference type="OMA" id="MISYTIR"/>
<dbReference type="GO" id="GO:0016747">
    <property type="term" value="F:acyltransferase activity, transferring groups other than amino-acyl groups"/>
    <property type="evidence" value="ECO:0007669"/>
    <property type="project" value="InterPro"/>
</dbReference>
<dbReference type="InterPro" id="IPR016181">
    <property type="entry name" value="Acyl_CoA_acyltransferase"/>
</dbReference>
<keyword evidence="3" id="KW-1185">Reference proteome</keyword>
<sequence>MCLNPKDPHPWTPTAMISYTIRQMVSPSGYDLNRAEKVLNEAFADEHAFKAIVGRKSFAQLLTANNRAQLLACSLAGEIYVAEDDAGRMIGVALWFGPGRDIYDREQRRLILVFHASEDQRSIALNPFLAQLPHDVRQWTIQSMPRMKAFQEQVFGKGNTRSQWYLQRIGIIPDRQGEGIGTELLDMVRDKAGRRCVLVEATDDETCEFYEAMKFEERGDLDMEAPNGRFKTYAFLWSHSDTNGST</sequence>
<dbReference type="KEGG" id="shs:STEHIDRAFT_116446"/>
<dbReference type="PANTHER" id="PTHR42791">
    <property type="entry name" value="GNAT FAMILY ACETYLTRANSFERASE"/>
    <property type="match status" value="1"/>
</dbReference>
<gene>
    <name evidence="2" type="ORF">STEHIDRAFT_116446</name>
</gene>
<name>R7RZ09_STEHR</name>
<dbReference type="CDD" id="cd04301">
    <property type="entry name" value="NAT_SF"/>
    <property type="match status" value="1"/>
</dbReference>
<evidence type="ECO:0000259" key="1">
    <source>
        <dbReference type="PROSITE" id="PS51186"/>
    </source>
</evidence>
<dbReference type="GeneID" id="18795917"/>
<dbReference type="EMBL" id="JH687403">
    <property type="protein sequence ID" value="EIM79542.1"/>
    <property type="molecule type" value="Genomic_DNA"/>
</dbReference>
<dbReference type="Gene3D" id="3.40.630.30">
    <property type="match status" value="1"/>
</dbReference>